<protein>
    <submittedName>
        <fullName evidence="1">Uncharacterized protein</fullName>
    </submittedName>
</protein>
<dbReference type="KEGG" id="puv:PUV_01820"/>
<accession>F8KW12</accession>
<evidence type="ECO:0000313" key="1">
    <source>
        <dbReference type="EMBL" id="CCB85132.1"/>
    </source>
</evidence>
<reference key="1">
    <citation type="journal article" date="2011" name="Mol. Biol. Evol.">
        <title>Unity in variety -- the pan-genome of the Chlamydiae.</title>
        <authorList>
            <person name="Collingro A."/>
            <person name="Tischler P."/>
            <person name="Weinmaier T."/>
            <person name="Penz T."/>
            <person name="Heinz E."/>
            <person name="Brunham R.C."/>
            <person name="Read T.D."/>
            <person name="Bavoil P.M."/>
            <person name="Sachse K."/>
            <person name="Kahane S."/>
            <person name="Friedman M.G."/>
            <person name="Rattei T."/>
            <person name="Myers G.S.A."/>
            <person name="Horn M."/>
        </authorList>
    </citation>
    <scope>NUCLEOTIDE SEQUENCE</scope>
    <source>
        <strain>UV7</strain>
    </source>
</reference>
<evidence type="ECO:0000313" key="2">
    <source>
        <dbReference type="Proteomes" id="UP000000495"/>
    </source>
</evidence>
<dbReference type="HOGENOM" id="CLU_2618800_0_0_0"/>
<organism evidence="1 2">
    <name type="scientific">Parachlamydia acanthamoebae (strain UV7)</name>
    <dbReference type="NCBI Taxonomy" id="765952"/>
    <lineage>
        <taxon>Bacteria</taxon>
        <taxon>Pseudomonadati</taxon>
        <taxon>Chlamydiota</taxon>
        <taxon>Chlamydiia</taxon>
        <taxon>Parachlamydiales</taxon>
        <taxon>Parachlamydiaceae</taxon>
        <taxon>Parachlamydia</taxon>
    </lineage>
</organism>
<name>F8KW12_PARAV</name>
<dbReference type="EMBL" id="FR872580">
    <property type="protein sequence ID" value="CCB85132.1"/>
    <property type="molecule type" value="Genomic_DNA"/>
</dbReference>
<dbReference type="AlphaFoldDB" id="F8KW12"/>
<reference evidence="1 2" key="2">
    <citation type="journal article" date="2011" name="Mol. Biol. Evol.">
        <title>Unity in variety--the pan-genome of the Chlamydiae.</title>
        <authorList>
            <person name="Collingro A."/>
            <person name="Tischler P."/>
            <person name="Weinmaier T."/>
            <person name="Penz T."/>
            <person name="Heinz E."/>
            <person name="Brunham R.C."/>
            <person name="Read T.D."/>
            <person name="Bavoil P.M."/>
            <person name="Sachse K."/>
            <person name="Kahane S."/>
            <person name="Friedman M.G."/>
            <person name="Rattei T."/>
            <person name="Myers G.S."/>
            <person name="Horn M."/>
        </authorList>
    </citation>
    <scope>NUCLEOTIDE SEQUENCE [LARGE SCALE GENOMIC DNA]</scope>
    <source>
        <strain evidence="2">UV7</strain>
    </source>
</reference>
<proteinExistence type="predicted"/>
<sequence>MLVAMLGIGLLIYLEKFTSFAQDRGLFYDFNFGKWYKCFMGLPCQKINSSKLDMLFFSGGNYCNFSSSLLTAGYKIIC</sequence>
<gene>
    <name evidence="1" type="ordered locus">PUV_01820</name>
</gene>
<keyword evidence="2" id="KW-1185">Reference proteome</keyword>
<dbReference type="Proteomes" id="UP000000495">
    <property type="component" value="Chromosome"/>
</dbReference>